<protein>
    <submittedName>
        <fullName evidence="1">Uncharacterized protein</fullName>
    </submittedName>
</protein>
<proteinExistence type="predicted"/>
<evidence type="ECO:0000313" key="1">
    <source>
        <dbReference type="EMBL" id="MBX37752.1"/>
    </source>
</evidence>
<reference evidence="1" key="1">
    <citation type="submission" date="2018-02" db="EMBL/GenBank/DDBJ databases">
        <title>Rhizophora mucronata_Transcriptome.</title>
        <authorList>
            <person name="Meera S.P."/>
            <person name="Sreeshan A."/>
            <person name="Augustine A."/>
        </authorList>
    </citation>
    <scope>NUCLEOTIDE SEQUENCE</scope>
    <source>
        <tissue evidence="1">Leaf</tissue>
    </source>
</reference>
<organism evidence="1">
    <name type="scientific">Rhizophora mucronata</name>
    <name type="common">Asiatic mangrove</name>
    <dbReference type="NCBI Taxonomy" id="61149"/>
    <lineage>
        <taxon>Eukaryota</taxon>
        <taxon>Viridiplantae</taxon>
        <taxon>Streptophyta</taxon>
        <taxon>Embryophyta</taxon>
        <taxon>Tracheophyta</taxon>
        <taxon>Spermatophyta</taxon>
        <taxon>Magnoliopsida</taxon>
        <taxon>eudicotyledons</taxon>
        <taxon>Gunneridae</taxon>
        <taxon>Pentapetalae</taxon>
        <taxon>rosids</taxon>
        <taxon>fabids</taxon>
        <taxon>Malpighiales</taxon>
        <taxon>Rhizophoraceae</taxon>
        <taxon>Rhizophora</taxon>
    </lineage>
</organism>
<dbReference type="EMBL" id="GGEC01057268">
    <property type="protein sequence ID" value="MBX37752.1"/>
    <property type="molecule type" value="Transcribed_RNA"/>
</dbReference>
<dbReference type="AlphaFoldDB" id="A0A2P2N5H5"/>
<sequence>MQLRLIAPIVYSELSMKYRKNPAAFLVHGKSKNPATLKWQKFM</sequence>
<accession>A0A2P2N5H5</accession>
<name>A0A2P2N5H5_RHIMU</name>